<protein>
    <submittedName>
        <fullName evidence="2">Uncharacterized protein</fullName>
    </submittedName>
</protein>
<proteinExistence type="predicted"/>
<evidence type="ECO:0000256" key="1">
    <source>
        <dbReference type="SAM" id="MobiDB-lite"/>
    </source>
</evidence>
<feature type="region of interest" description="Disordered" evidence="1">
    <location>
        <begin position="133"/>
        <end position="246"/>
    </location>
</feature>
<feature type="compositionally biased region" description="Polar residues" evidence="1">
    <location>
        <begin position="12"/>
        <end position="25"/>
    </location>
</feature>
<reference evidence="2" key="1">
    <citation type="submission" date="2020-05" db="EMBL/GenBank/DDBJ databases">
        <title>Mycena genomes resolve the evolution of fungal bioluminescence.</title>
        <authorList>
            <person name="Tsai I.J."/>
        </authorList>
    </citation>
    <scope>NUCLEOTIDE SEQUENCE</scope>
    <source>
        <strain evidence="2">CCC161011</strain>
    </source>
</reference>
<accession>A0A8H6XUW7</accession>
<evidence type="ECO:0000313" key="3">
    <source>
        <dbReference type="Proteomes" id="UP000620124"/>
    </source>
</evidence>
<dbReference type="OrthoDB" id="3030996at2759"/>
<comment type="caution">
    <text evidence="2">The sequence shown here is derived from an EMBL/GenBank/DDBJ whole genome shotgun (WGS) entry which is preliminary data.</text>
</comment>
<dbReference type="Proteomes" id="UP000620124">
    <property type="component" value="Unassembled WGS sequence"/>
</dbReference>
<organism evidence="2 3">
    <name type="scientific">Mycena venus</name>
    <dbReference type="NCBI Taxonomy" id="2733690"/>
    <lineage>
        <taxon>Eukaryota</taxon>
        <taxon>Fungi</taxon>
        <taxon>Dikarya</taxon>
        <taxon>Basidiomycota</taxon>
        <taxon>Agaricomycotina</taxon>
        <taxon>Agaricomycetes</taxon>
        <taxon>Agaricomycetidae</taxon>
        <taxon>Agaricales</taxon>
        <taxon>Marasmiineae</taxon>
        <taxon>Mycenaceae</taxon>
        <taxon>Mycena</taxon>
    </lineage>
</organism>
<evidence type="ECO:0000313" key="2">
    <source>
        <dbReference type="EMBL" id="KAF7347011.1"/>
    </source>
</evidence>
<gene>
    <name evidence="2" type="ORF">MVEN_01454200</name>
</gene>
<feature type="compositionally biased region" description="Acidic residues" evidence="1">
    <location>
        <begin position="207"/>
        <end position="217"/>
    </location>
</feature>
<dbReference type="EMBL" id="JACAZI010000012">
    <property type="protein sequence ID" value="KAF7347011.1"/>
    <property type="molecule type" value="Genomic_DNA"/>
</dbReference>
<name>A0A8H6XUW7_9AGAR</name>
<sequence>MQRRIRDLEAQIAQTSSSQARSTPSIPDESIDRPKNASKISMRVIREELGYDKTRWNSFRSYCRDAATSARLNWDGNWKSQRSEKLSMAYNAIEEAFPETRRFQGQWAIDRTVKQCWDNRKNYRNCVKNEKTYRGKEAAARRARRAPSTGTSPSPHRTPTPPRSSGSPTPGPSRPRARPLKPRRISDSDDDDDNDEFIAASDPEAPRDEEAEEEGDEDAGRMSEKAKGKRKASDQGRKNPKRARRE</sequence>
<feature type="compositionally biased region" description="Basic and acidic residues" evidence="1">
    <location>
        <begin position="218"/>
        <end position="237"/>
    </location>
</feature>
<feature type="compositionally biased region" description="Low complexity" evidence="1">
    <location>
        <begin position="146"/>
        <end position="155"/>
    </location>
</feature>
<keyword evidence="3" id="KW-1185">Reference proteome</keyword>
<dbReference type="AlphaFoldDB" id="A0A8H6XUW7"/>
<feature type="region of interest" description="Disordered" evidence="1">
    <location>
        <begin position="1"/>
        <end position="36"/>
    </location>
</feature>